<accession>A0A0A7NQU6</accession>
<feature type="compositionally biased region" description="Polar residues" evidence="1">
    <location>
        <begin position="2013"/>
        <end position="2027"/>
    </location>
</feature>
<dbReference type="InterPro" id="IPR039477">
    <property type="entry name" value="ILEI/PANDER_dom"/>
</dbReference>
<evidence type="ECO:0000313" key="3">
    <source>
        <dbReference type="EMBL" id="AIZ94708.1"/>
    </source>
</evidence>
<dbReference type="RefSeq" id="YP_009222320.1">
    <property type="nucleotide sequence ID" value="NC_029058.1"/>
</dbReference>
<protein>
    <recommendedName>
        <fullName evidence="2">ILEI/PANDER domain-containing protein</fullName>
    </recommendedName>
</protein>
<feature type="region of interest" description="Disordered" evidence="1">
    <location>
        <begin position="1998"/>
        <end position="2027"/>
    </location>
</feature>
<sequence>MIVASNNITLSNVNDGSTPYVHIAYANSADGTDGFYVSGRNNLLLGTGNSLSITGTNIVNQCVNQYPLDNGYNVSSLASALGTQFTISFDWSVSGSSPSGGFYAQWSDLPWQINPVLTKVSSSNTSGHISNTFSISTSSVNTANKIGFRLDNFVGTLTISNVKLEVGSVATPWCPAPSEMNPTYMGAYTDYTQSASLDPTAYHWSLIKGADGKDGAQGIPGAPGKDGQTTYFHIAYANSADGSVGFTNTPGNNSYDYFGTYTDYTQTSSTDPTKYTWVKMFDSSKKRNFTTTPTTPYDVGDTWITSGSTYFCKTARSSGAFNQSDWTLQQLTIQSLDSDLQANINGDKNLLMVDDVTYYSNPVLDLFNMSTGSNSANIGANLLKGTSTTNNQGPYDFSNVSVTAGENYTFSGWWSTTGSGIVSPYIQYYDSKGNKLKEFYANQNSPLTGTSFTLTGTAPTNAVTARVLLAQSNSSISITYNSLKFEHGSQATPWSPSPEEVCYPFDYTSTDTTYTFQVQAKSTVNGDYVHMYPAWGYTYGQSQNKTTQVSVTTSPSVPNQTSTFTSADSDTKLALTTDWVTYMCTISGTWDKGSVLTALLGQVYNSETKGTVSFRNIKLVAGNAIKDYTSDDSITVAQGSNYWDLTTLQKGSSVNRGGLNLAKGTSSKDQSSGNASQTTGWNIVTIATLANPQVGQQYTVSVNTRNSGGIYKIQIWDGTSPTNWVSFITSGNPISTQGQNNSFTFTWPSGKNQYLIVQLANSNDGGQIFWNSTMLEEGTIAHPWSPNPSDSIYASWLQNKYYTPWYPISEGQRVFLTHYDYPAYPGVTTSASVEFADSDHNFISNGTNNSQGSSTLDGTNSTFINPQSLNGVYYNERMLNISIVSQAATTNYQDLYIQTSGLLQSKLAVSGRGTTVATFDPYSGQRVDTQYWDTYGSVDNANALVNYLKSISSQDLVVAIATKDAFINNSNDFQLAAQNLCTLLQSYGLPISYAPADLQYRVSFAFVGHTPAYQGTNNETLVSSSKGDGQVSTLTAYVSNGHISSTNNTRLVAYANAPAKTAYFRAGYSFSPDEVNRVNFMVTVDKLSTNYSSTIADISSKTVNKNKSYKGVTLNDNGLTATADKTQVIVNSSNGFEIKKSGVDVFSVDTNGNLTITGSTISTGNISGVDFSGDNLTLSGTLSVNGSIVGPNKTYTIGPKGMVFSPTGGGSSTITISDGGLTIQGSSTGNQSKAGTYGINDSLAGDAGLFATKDKAGNTKTWITSSGTLMAQDAVIHGNVSVDKLTLTSQNSEIVFGSGFKIDGNGAMTSTSKNAQISNGTYSDGVIEGSELDIGTAYHSKLSEADKYRYHVSSIGETTFGMSQDLGLMGSTQGINSSYLSLNNAWTTGQVNFRGTGSAPNNAIRALGITNDIYTDSYGWKHRFSAPSNGLSDFWNQIAIWDKDAQGTINQYNINYKITDPITSSVNQSMNSSAYNGWGGADTPCWTLSTVEFPSLGGSLLTFGSNEDLYPAQNQKPYLLAGHTYIFGAYIWNCGLRYGARITVEASPLETGYQNLEYSQGNTVNYQQSGYCICTYTPSSNVYLRHIVVEAAIPGGNQGDNYGVPLSVTDPFAVDLNQFTSKLLGGGLDTLTSLGGRFGMPYPHLDASQYGVLGLMRADNLTVGDKVVVSIPINYESGTKASFAKINLGIAKPGNDSQYIAIDSEFQPLMPGYYTYDFYFVWKDEYKQYINNNLLQLNLISKGISSKEKAYVVSVDSIRMGIFVGHTTTSSTQYVNEYQTKFSPLGSLQLSHISNVGANGYTIAGQTQLTSEGLTITSGYSTSGNNQGGMHISINGKSGIGISGEMNDGNPATQPALSFYGSIPYNRLLENTIEPQYNVNWDESNSASGIWFDSYGNAHGYGSSLYWHVQSPSYGSNFAVPLADGNEYGFALSSPNGQRGDNILRIGLVHFNKDGGGYVQGNYPALISGSGDTLAGIAFGAGYVIIFGNRNKTNNFWSFPQGGSDGHSSDSGTVSEVTSQNNMQITH</sequence>
<name>A0A0A7NQU6_9CAUD</name>
<keyword evidence="4" id="KW-1185">Reference proteome</keyword>
<feature type="domain" description="ILEI/PANDER" evidence="2">
    <location>
        <begin position="912"/>
        <end position="1009"/>
    </location>
</feature>
<organism evidence="3 4">
    <name type="scientific">Lactobacillus phage LfeInf</name>
    <dbReference type="NCBI Taxonomy" id="1567484"/>
    <lineage>
        <taxon>Viruses</taxon>
        <taxon>Duplodnaviria</taxon>
        <taxon>Heunggongvirae</taxon>
        <taxon>Uroviricota</taxon>
        <taxon>Caudoviricetes</taxon>
        <taxon>Herelleviridae</taxon>
        <taxon>Hopescreekvirus</taxon>
        <taxon>Hopescreekvirus LfeInf</taxon>
    </lineage>
</organism>
<evidence type="ECO:0000256" key="1">
    <source>
        <dbReference type="SAM" id="MobiDB-lite"/>
    </source>
</evidence>
<dbReference type="EMBL" id="KP054477">
    <property type="protein sequence ID" value="AIZ94708.1"/>
    <property type="molecule type" value="Genomic_DNA"/>
</dbReference>
<evidence type="ECO:0000259" key="2">
    <source>
        <dbReference type="Pfam" id="PF15711"/>
    </source>
</evidence>
<reference evidence="3 4" key="2">
    <citation type="journal article" date="2015" name="Biotechnol. Biofuels">
        <title>Bacteriophage application restores ethanol fermentation characteristics disrupted by Lactobacillus fermentum.</title>
        <authorList>
            <person name="Liu M."/>
            <person name="Bischoff K.M."/>
            <person name="Gill J.J."/>
            <person name="Mire-Criscione M.D."/>
            <person name="Berry J.D."/>
            <person name="Young R."/>
            <person name="Summer E.J."/>
        </authorList>
    </citation>
    <scope>NUCLEOTIDE SEQUENCE [LARGE SCALE GENOMIC DNA]</scope>
</reference>
<gene>
    <name evidence="3" type="ORF">LfeInf_082</name>
</gene>
<dbReference type="KEGG" id="vg:26793870"/>
<proteinExistence type="predicted"/>
<dbReference type="Pfam" id="PF15711">
    <property type="entry name" value="ILEI"/>
    <property type="match status" value="1"/>
</dbReference>
<dbReference type="PROSITE" id="PS52031">
    <property type="entry name" value="GG_LECTIN"/>
    <property type="match status" value="1"/>
</dbReference>
<evidence type="ECO:0000313" key="4">
    <source>
        <dbReference type="Proteomes" id="UP000030922"/>
    </source>
</evidence>
<reference evidence="4" key="1">
    <citation type="submission" date="2014-10" db="EMBL/GenBank/DDBJ databases">
        <title>Characterization of Lactobacillus fermentum phage vB_S_LfeInf.</title>
        <authorList>
            <person name="Liu M."/>
            <person name="Gill J.J."/>
            <person name="Berry J."/>
            <person name="Young R.III."/>
            <person name="Summer E.J."/>
        </authorList>
    </citation>
    <scope>NUCLEOTIDE SEQUENCE [LARGE SCALE GENOMIC DNA]</scope>
</reference>
<dbReference type="GeneID" id="26793870"/>
<dbReference type="Proteomes" id="UP000030922">
    <property type="component" value="Segment"/>
</dbReference>